<evidence type="ECO:0000313" key="4">
    <source>
        <dbReference type="EMBL" id="KAG5458398.1"/>
    </source>
</evidence>
<dbReference type="EMBL" id="JAEFCI010008535">
    <property type="protein sequence ID" value="KAG5458398.1"/>
    <property type="molecule type" value="Genomic_DNA"/>
</dbReference>
<feature type="region of interest" description="Disordered" evidence="3">
    <location>
        <begin position="234"/>
        <end position="269"/>
    </location>
</feature>
<feature type="compositionally biased region" description="Gly residues" evidence="3">
    <location>
        <begin position="187"/>
        <end position="198"/>
    </location>
</feature>
<dbReference type="PANTHER" id="PTHR33643:SF1">
    <property type="entry name" value="UREASE ACCESSORY PROTEIN D"/>
    <property type="match status" value="1"/>
</dbReference>
<keyword evidence="5" id="KW-1185">Reference proteome</keyword>
<organism evidence="4 5">
    <name type="scientific">Olpidium bornovanus</name>
    <dbReference type="NCBI Taxonomy" id="278681"/>
    <lineage>
        <taxon>Eukaryota</taxon>
        <taxon>Fungi</taxon>
        <taxon>Fungi incertae sedis</taxon>
        <taxon>Olpidiomycota</taxon>
        <taxon>Olpidiomycotina</taxon>
        <taxon>Olpidiomycetes</taxon>
        <taxon>Olpidiales</taxon>
        <taxon>Olpidiaceae</taxon>
        <taxon>Olpidium</taxon>
    </lineage>
</organism>
<dbReference type="InterPro" id="IPR002669">
    <property type="entry name" value="UreD"/>
</dbReference>
<evidence type="ECO:0000256" key="3">
    <source>
        <dbReference type="SAM" id="MobiDB-lite"/>
    </source>
</evidence>
<name>A0A8H7ZRN9_9FUNG</name>
<dbReference type="OrthoDB" id="5550464at2759"/>
<feature type="region of interest" description="Disordered" evidence="3">
    <location>
        <begin position="173"/>
        <end position="208"/>
    </location>
</feature>
<proteinExistence type="inferred from homology"/>
<dbReference type="AlphaFoldDB" id="A0A8H7ZRN9"/>
<dbReference type="Proteomes" id="UP000673691">
    <property type="component" value="Unassembled WGS sequence"/>
</dbReference>
<evidence type="ECO:0000256" key="1">
    <source>
        <dbReference type="ARBA" id="ARBA00007177"/>
    </source>
</evidence>
<comment type="similarity">
    <text evidence="1">Belongs to the UreD family.</text>
</comment>
<dbReference type="HAMAP" id="MF_01384">
    <property type="entry name" value="UreD"/>
    <property type="match status" value="1"/>
</dbReference>
<comment type="caution">
    <text evidence="4">The sequence shown here is derived from an EMBL/GenBank/DDBJ whole genome shotgun (WGS) entry which is preliminary data.</text>
</comment>
<gene>
    <name evidence="4" type="ORF">BJ554DRAFT_1379</name>
</gene>
<sequence>MAALAPVASGAGTKSAEEGKCHLLPGHGRICVVLLGGKARLASLQARYPLKLISPRNALPRSPGAACVYVLAYGGGLVGGDATTLDVEVGAGATLGLLSQGSTKVFKARSPGDWQTSSQTLTCRVHAGATLAVLPGPVTPFRNARYSQRTSIDVGPGGSLLWLDWVTSGRREMTPPAKRRAADRGGDPAGPAGGGGPQGLPDEAEEDDRENWSFALYESSTSVRRCGRVVVRDSTRLDNDGGGGGDAFSRQACAASPDLPSPPPGPPSARSTLVSHLMRPYSAIATLILQGPACAELVAYALRDFEELSYSARPSAPPAVVWSASPVREGTKEGDDVHGVVIRAAASDTETLHQLLKQRLRGVERIIGGDLWDRCL</sequence>
<dbReference type="PANTHER" id="PTHR33643">
    <property type="entry name" value="UREASE ACCESSORY PROTEIN D"/>
    <property type="match status" value="1"/>
</dbReference>
<evidence type="ECO:0000256" key="2">
    <source>
        <dbReference type="ARBA" id="ARBA00023186"/>
    </source>
</evidence>
<accession>A0A8H7ZRN9</accession>
<dbReference type="Pfam" id="PF01774">
    <property type="entry name" value="UreD"/>
    <property type="match status" value="1"/>
</dbReference>
<keyword evidence="2" id="KW-0143">Chaperone</keyword>
<reference evidence="4 5" key="1">
    <citation type="journal article" name="Sci. Rep.">
        <title>Genome-scale phylogenetic analyses confirm Olpidium as the closest living zoosporic fungus to the non-flagellated, terrestrial fungi.</title>
        <authorList>
            <person name="Chang Y."/>
            <person name="Rochon D."/>
            <person name="Sekimoto S."/>
            <person name="Wang Y."/>
            <person name="Chovatia M."/>
            <person name="Sandor L."/>
            <person name="Salamov A."/>
            <person name="Grigoriev I.V."/>
            <person name="Stajich J.E."/>
            <person name="Spatafora J.W."/>
        </authorList>
    </citation>
    <scope>NUCLEOTIDE SEQUENCE [LARGE SCALE GENOMIC DNA]</scope>
    <source>
        <strain evidence="4">S191</strain>
    </source>
</reference>
<evidence type="ECO:0000313" key="5">
    <source>
        <dbReference type="Proteomes" id="UP000673691"/>
    </source>
</evidence>
<dbReference type="GO" id="GO:0016151">
    <property type="term" value="F:nickel cation binding"/>
    <property type="evidence" value="ECO:0007669"/>
    <property type="project" value="InterPro"/>
</dbReference>
<protein>
    <submittedName>
        <fullName evidence="4">UreD urease accessory protein-domain-containing protein</fullName>
    </submittedName>
</protein>